<dbReference type="GO" id="GO:0032259">
    <property type="term" value="P:methylation"/>
    <property type="evidence" value="ECO:0007669"/>
    <property type="project" value="UniProtKB-KW"/>
</dbReference>
<keyword evidence="3 5" id="KW-0808">Transferase</keyword>
<evidence type="ECO:0000259" key="4">
    <source>
        <dbReference type="Pfam" id="PF08241"/>
    </source>
</evidence>
<sequence>MAEAENKNPSFEVEDLTIPFSIGQDAWASYKEHRPEYPQSMFDLWFDYHRKHGGKFDAAHDVGAGGGILSATLARHFARVAVSDPGSSNLALVRSVLHPASQFTFHLGPGEEPWLPPSSVDLVACGESLHWMDTELALAAAAASLKPGGTFAAVFYGLGMYFPQDHPRLTHLMRDAQLDAYRRFFADSPGLQHERVRSAPRRCMRGFNSLALPDEATGAFRDWTRVNINLHGREDIDAFRALPEEEFPVEEGRVKDSEKVINVEDETWGREVDVDWVKGFLVSLTMPYDQRCWDLPSWVEFERIINQEFGGRVKAEWPVSVLLGSKK</sequence>
<dbReference type="InterPro" id="IPR013216">
    <property type="entry name" value="Methyltransf_11"/>
</dbReference>
<comment type="similarity">
    <text evidence="1">Belongs to the methyltransferase superfamily.</text>
</comment>
<protein>
    <submittedName>
        <fullName evidence="5">Methyltransferase type 11</fullName>
    </submittedName>
</protein>
<dbReference type="STRING" id="1081108.A0A168HJH1"/>
<dbReference type="Pfam" id="PF08241">
    <property type="entry name" value="Methyltransf_11"/>
    <property type="match status" value="1"/>
</dbReference>
<dbReference type="GO" id="GO:0008757">
    <property type="term" value="F:S-adenosylmethionine-dependent methyltransferase activity"/>
    <property type="evidence" value="ECO:0007669"/>
    <property type="project" value="InterPro"/>
</dbReference>
<comment type="caution">
    <text evidence="5">The sequence shown here is derived from an EMBL/GenBank/DDBJ whole genome shotgun (WGS) entry which is preliminary data.</text>
</comment>
<dbReference type="PANTHER" id="PTHR44942:SF4">
    <property type="entry name" value="METHYLTRANSFERASE TYPE 11 DOMAIN-CONTAINING PROTEIN"/>
    <property type="match status" value="1"/>
</dbReference>
<dbReference type="OrthoDB" id="10027013at2759"/>
<name>A0A168HJH1_CORDF</name>
<gene>
    <name evidence="5" type="ORF">LEL_04682</name>
</gene>
<dbReference type="Gene3D" id="3.40.50.150">
    <property type="entry name" value="Vaccinia Virus protein VP39"/>
    <property type="match status" value="1"/>
</dbReference>
<dbReference type="CDD" id="cd02440">
    <property type="entry name" value="AdoMet_MTases"/>
    <property type="match status" value="1"/>
</dbReference>
<evidence type="ECO:0000256" key="3">
    <source>
        <dbReference type="ARBA" id="ARBA00022679"/>
    </source>
</evidence>
<evidence type="ECO:0000313" key="5">
    <source>
        <dbReference type="EMBL" id="OAA77859.1"/>
    </source>
</evidence>
<reference evidence="5 6" key="1">
    <citation type="journal article" date="2016" name="Genome Biol. Evol.">
        <title>Divergent and convergent evolution of fungal pathogenicity.</title>
        <authorList>
            <person name="Shang Y."/>
            <person name="Xiao G."/>
            <person name="Zheng P."/>
            <person name="Cen K."/>
            <person name="Zhan S."/>
            <person name="Wang C."/>
        </authorList>
    </citation>
    <scope>NUCLEOTIDE SEQUENCE [LARGE SCALE GENOMIC DNA]</scope>
    <source>
        <strain evidence="5 6">RCEF 1005</strain>
    </source>
</reference>
<dbReference type="InterPro" id="IPR029063">
    <property type="entry name" value="SAM-dependent_MTases_sf"/>
</dbReference>
<evidence type="ECO:0000256" key="2">
    <source>
        <dbReference type="ARBA" id="ARBA00022603"/>
    </source>
</evidence>
<dbReference type="InterPro" id="IPR051052">
    <property type="entry name" value="Diverse_substrate_MTase"/>
</dbReference>
<evidence type="ECO:0000313" key="6">
    <source>
        <dbReference type="Proteomes" id="UP000076881"/>
    </source>
</evidence>
<organism evidence="5 6">
    <name type="scientific">Akanthomyces lecanii RCEF 1005</name>
    <dbReference type="NCBI Taxonomy" id="1081108"/>
    <lineage>
        <taxon>Eukaryota</taxon>
        <taxon>Fungi</taxon>
        <taxon>Dikarya</taxon>
        <taxon>Ascomycota</taxon>
        <taxon>Pezizomycotina</taxon>
        <taxon>Sordariomycetes</taxon>
        <taxon>Hypocreomycetidae</taxon>
        <taxon>Hypocreales</taxon>
        <taxon>Cordycipitaceae</taxon>
        <taxon>Akanthomyces</taxon>
        <taxon>Cordyceps confragosa</taxon>
    </lineage>
</organism>
<evidence type="ECO:0000256" key="1">
    <source>
        <dbReference type="ARBA" id="ARBA00008361"/>
    </source>
</evidence>
<dbReference type="AlphaFoldDB" id="A0A168HJH1"/>
<feature type="domain" description="Methyltransferase type 11" evidence="4">
    <location>
        <begin position="61"/>
        <end position="152"/>
    </location>
</feature>
<dbReference type="SUPFAM" id="SSF53335">
    <property type="entry name" value="S-adenosyl-L-methionine-dependent methyltransferases"/>
    <property type="match status" value="1"/>
</dbReference>
<dbReference type="PANTHER" id="PTHR44942">
    <property type="entry name" value="METHYLTRANSF_11 DOMAIN-CONTAINING PROTEIN"/>
    <property type="match status" value="1"/>
</dbReference>
<proteinExistence type="inferred from homology"/>
<keyword evidence="6" id="KW-1185">Reference proteome</keyword>
<accession>A0A168HJH1</accession>
<dbReference type="EMBL" id="AZHF01000003">
    <property type="protein sequence ID" value="OAA77859.1"/>
    <property type="molecule type" value="Genomic_DNA"/>
</dbReference>
<dbReference type="Proteomes" id="UP000076881">
    <property type="component" value="Unassembled WGS sequence"/>
</dbReference>
<keyword evidence="2 5" id="KW-0489">Methyltransferase</keyword>